<dbReference type="GO" id="GO:0005886">
    <property type="term" value="C:plasma membrane"/>
    <property type="evidence" value="ECO:0007669"/>
    <property type="project" value="UniProtKB-SubCell"/>
</dbReference>
<comment type="subcellular location">
    <subcellularLocation>
        <location evidence="18">Cell inner membrane</location>
        <topology evidence="18">Lipid-anchor</topology>
        <orientation evidence="18">Periplasmic side</orientation>
    </subcellularLocation>
</comment>
<protein>
    <recommendedName>
        <fullName evidence="3 19">FAD:protein FMN transferase</fullName>
        <ecNumber evidence="2 19">2.7.1.180</ecNumber>
    </recommendedName>
    <alternativeName>
        <fullName evidence="15 19">Flavin transferase</fullName>
    </alternativeName>
</protein>
<keyword evidence="11 19" id="KW-0460">Magnesium</keyword>
<proteinExistence type="inferred from homology"/>
<dbReference type="Gene3D" id="3.10.520.10">
    <property type="entry name" value="ApbE-like domains"/>
    <property type="match status" value="1"/>
</dbReference>
<reference evidence="22 23" key="1">
    <citation type="submission" date="2017-05" db="EMBL/GenBank/DDBJ databases">
        <title>Whole genome sequencing of Yersinia kristensenii.</title>
        <authorList>
            <person name="Campioni F."/>
        </authorList>
    </citation>
    <scope>NUCLEOTIDE SEQUENCE [LARGE SCALE GENOMIC DNA]</scope>
    <source>
        <strain evidence="22 23">CFSAN060536</strain>
    </source>
</reference>
<evidence type="ECO:0000256" key="5">
    <source>
        <dbReference type="ARBA" id="ARBA00022519"/>
    </source>
</evidence>
<feature type="signal peptide" evidence="21">
    <location>
        <begin position="1"/>
        <end position="22"/>
    </location>
</feature>
<comment type="cofactor">
    <cofactor evidence="20">
        <name>Mg(2+)</name>
        <dbReference type="ChEBI" id="CHEBI:18420"/>
    </cofactor>
    <cofactor evidence="20">
        <name>Mn(2+)</name>
        <dbReference type="ChEBI" id="CHEBI:29035"/>
    </cofactor>
    <text evidence="20">Magnesium. Can also use manganese.</text>
</comment>
<keyword evidence="4" id="KW-1003">Cell membrane</keyword>
<dbReference type="Pfam" id="PF02424">
    <property type="entry name" value="ApbE"/>
    <property type="match status" value="1"/>
</dbReference>
<feature type="binding site" evidence="20">
    <location>
        <position position="298"/>
    </location>
    <ligand>
        <name>Mg(2+)</name>
        <dbReference type="ChEBI" id="CHEBI:18420"/>
    </ligand>
</feature>
<keyword evidence="13" id="KW-0564">Palmitate</keyword>
<dbReference type="GO" id="GO:0016740">
    <property type="term" value="F:transferase activity"/>
    <property type="evidence" value="ECO:0007669"/>
    <property type="project" value="UniProtKB-UniRule"/>
</dbReference>
<evidence type="ECO:0000256" key="6">
    <source>
        <dbReference type="ARBA" id="ARBA00022630"/>
    </source>
</evidence>
<evidence type="ECO:0000256" key="11">
    <source>
        <dbReference type="ARBA" id="ARBA00022842"/>
    </source>
</evidence>
<dbReference type="FunFam" id="3.10.520.10:FF:000001">
    <property type="entry name" value="FAD:protein FMN transferase"/>
    <property type="match status" value="1"/>
</dbReference>
<dbReference type="InterPro" id="IPR024932">
    <property type="entry name" value="ApbE"/>
</dbReference>
<keyword evidence="5" id="KW-0997">Cell inner membrane</keyword>
<evidence type="ECO:0000256" key="19">
    <source>
        <dbReference type="PIRNR" id="PIRNR006268"/>
    </source>
</evidence>
<keyword evidence="10 19" id="KW-0274">FAD</keyword>
<keyword evidence="12" id="KW-0472">Membrane</keyword>
<dbReference type="PIRSF" id="PIRSF006268">
    <property type="entry name" value="ApbE"/>
    <property type="match status" value="1"/>
</dbReference>
<evidence type="ECO:0000256" key="7">
    <source>
        <dbReference type="ARBA" id="ARBA00022679"/>
    </source>
</evidence>
<keyword evidence="9 21" id="KW-0732">Signal</keyword>
<keyword evidence="8 19" id="KW-0479">Metal-binding</keyword>
<keyword evidence="14" id="KW-0449">Lipoprotein</keyword>
<dbReference type="InterPro" id="IPR003374">
    <property type="entry name" value="ApbE-like_sf"/>
</dbReference>
<dbReference type="RefSeq" id="WP_050085339.1">
    <property type="nucleotide sequence ID" value="NZ_CBCPKE010000002.1"/>
</dbReference>
<evidence type="ECO:0000256" key="12">
    <source>
        <dbReference type="ARBA" id="ARBA00023136"/>
    </source>
</evidence>
<keyword evidence="6 19" id="KW-0285">Flavoprotein</keyword>
<evidence type="ECO:0000256" key="4">
    <source>
        <dbReference type="ARBA" id="ARBA00022475"/>
    </source>
</evidence>
<evidence type="ECO:0000256" key="1">
    <source>
        <dbReference type="ARBA" id="ARBA00008282"/>
    </source>
</evidence>
<comment type="similarity">
    <text evidence="1 19">Belongs to the ApbE family.</text>
</comment>
<feature type="chain" id="PRO_5039918991" description="FAD:protein FMN transferase" evidence="21">
    <location>
        <begin position="23"/>
        <end position="346"/>
    </location>
</feature>
<dbReference type="EMBL" id="NHOI01000010">
    <property type="protein sequence ID" value="OVZ87437.1"/>
    <property type="molecule type" value="Genomic_DNA"/>
</dbReference>
<dbReference type="Proteomes" id="UP000196440">
    <property type="component" value="Unassembled WGS sequence"/>
</dbReference>
<dbReference type="PANTHER" id="PTHR30040">
    <property type="entry name" value="THIAMINE BIOSYNTHESIS LIPOPROTEIN APBE"/>
    <property type="match status" value="1"/>
</dbReference>
<evidence type="ECO:0000256" key="17">
    <source>
        <dbReference type="ARBA" id="ARBA00053908"/>
    </source>
</evidence>
<evidence type="ECO:0000313" key="22">
    <source>
        <dbReference type="EMBL" id="OVZ87437.1"/>
    </source>
</evidence>
<gene>
    <name evidence="22" type="ORF">CBW57_07490</name>
</gene>
<dbReference type="EC" id="2.7.1.180" evidence="2 19"/>
<evidence type="ECO:0000256" key="13">
    <source>
        <dbReference type="ARBA" id="ARBA00023139"/>
    </source>
</evidence>
<evidence type="ECO:0000256" key="10">
    <source>
        <dbReference type="ARBA" id="ARBA00022827"/>
    </source>
</evidence>
<feature type="binding site" evidence="20">
    <location>
        <position position="294"/>
    </location>
    <ligand>
        <name>Mg(2+)</name>
        <dbReference type="ChEBI" id="CHEBI:18420"/>
    </ligand>
</feature>
<dbReference type="PANTHER" id="PTHR30040:SF2">
    <property type="entry name" value="FAD:PROTEIN FMN TRANSFERASE"/>
    <property type="match status" value="1"/>
</dbReference>
<evidence type="ECO:0000256" key="8">
    <source>
        <dbReference type="ARBA" id="ARBA00022723"/>
    </source>
</evidence>
<evidence type="ECO:0000256" key="16">
    <source>
        <dbReference type="ARBA" id="ARBA00048540"/>
    </source>
</evidence>
<evidence type="ECO:0000313" key="23">
    <source>
        <dbReference type="Proteomes" id="UP000196440"/>
    </source>
</evidence>
<dbReference type="AlphaFoldDB" id="A0A209A3T2"/>
<evidence type="ECO:0000256" key="20">
    <source>
        <dbReference type="PIRSR" id="PIRSR006268-2"/>
    </source>
</evidence>
<name>A0A209A3T2_YERIN</name>
<evidence type="ECO:0000256" key="3">
    <source>
        <dbReference type="ARBA" id="ARBA00016337"/>
    </source>
</evidence>
<evidence type="ECO:0000256" key="21">
    <source>
        <dbReference type="SAM" id="SignalP"/>
    </source>
</evidence>
<evidence type="ECO:0000256" key="9">
    <source>
        <dbReference type="ARBA" id="ARBA00022729"/>
    </source>
</evidence>
<comment type="function">
    <text evidence="17">Flavin transferase that catalyzes the transfer of the FMN moiety of FAD and its covalent binding to the hydroxyl group of a threonine residue in a target flavoprotein such as NqrB and NqrC, two subunits of the NQR complex.</text>
</comment>
<organism evidence="22 23">
    <name type="scientific">Yersinia intermedia</name>
    <dbReference type="NCBI Taxonomy" id="631"/>
    <lineage>
        <taxon>Bacteria</taxon>
        <taxon>Pseudomonadati</taxon>
        <taxon>Pseudomonadota</taxon>
        <taxon>Gammaproteobacteria</taxon>
        <taxon>Enterobacterales</taxon>
        <taxon>Yersiniaceae</taxon>
        <taxon>Yersinia</taxon>
    </lineage>
</organism>
<dbReference type="GO" id="GO:0046872">
    <property type="term" value="F:metal ion binding"/>
    <property type="evidence" value="ECO:0007669"/>
    <property type="project" value="UniProtKB-UniRule"/>
</dbReference>
<feature type="binding site" evidence="20">
    <location>
        <position position="180"/>
    </location>
    <ligand>
        <name>Mg(2+)</name>
        <dbReference type="ChEBI" id="CHEBI:18420"/>
    </ligand>
</feature>
<dbReference type="SUPFAM" id="SSF143631">
    <property type="entry name" value="ApbE-like"/>
    <property type="match status" value="1"/>
</dbReference>
<comment type="caution">
    <text evidence="22">The sequence shown here is derived from an EMBL/GenBank/DDBJ whole genome shotgun (WGS) entry which is preliminary data.</text>
</comment>
<keyword evidence="7 19" id="KW-0808">Transferase</keyword>
<sequence length="346" mass="37810">MAPIFAQVVVLSAMLGLLTACNDVQTRPQINIEGKTMGTFYSVKISGEIAQSPQQLQQEVDALLEQANDDISTYRKTSVLSRFNQYRGTQPQPIPQGMADIILQAQRIGRDTQGAMNITVGPLVNLWGFGPEKQPINIPSQAQIDGALKQVGLQHLKLISDNHGEWLQKDLPDLYVDLSTMGEGYGVDRLVNLMMQKGITNYLVSVGGAVSTRGVNGQGQPWRVAIQQPTDKENAVQALVDLQGYSISTSGSYRNYFELKGQRYSHVLDPITGRPINHKLVSATVIATSALEADGWDTGLMVLGTEKALKLAEQKGLAVYLITKTDKGFSAVMTPQFKAFLLPNQH</sequence>
<accession>A0A209A3T2</accession>
<evidence type="ECO:0000256" key="2">
    <source>
        <dbReference type="ARBA" id="ARBA00011955"/>
    </source>
</evidence>
<dbReference type="NCBIfam" id="NF007774">
    <property type="entry name" value="PRK10461.1"/>
    <property type="match status" value="1"/>
</dbReference>
<evidence type="ECO:0000256" key="15">
    <source>
        <dbReference type="ARBA" id="ARBA00031306"/>
    </source>
</evidence>
<comment type="catalytic activity">
    <reaction evidence="16 19">
        <text>L-threonyl-[protein] + FAD = FMN-L-threonyl-[protein] + AMP + H(+)</text>
        <dbReference type="Rhea" id="RHEA:36847"/>
        <dbReference type="Rhea" id="RHEA-COMP:11060"/>
        <dbReference type="Rhea" id="RHEA-COMP:11061"/>
        <dbReference type="ChEBI" id="CHEBI:15378"/>
        <dbReference type="ChEBI" id="CHEBI:30013"/>
        <dbReference type="ChEBI" id="CHEBI:57692"/>
        <dbReference type="ChEBI" id="CHEBI:74257"/>
        <dbReference type="ChEBI" id="CHEBI:456215"/>
        <dbReference type="EC" id="2.7.1.180"/>
    </reaction>
</comment>
<evidence type="ECO:0000256" key="14">
    <source>
        <dbReference type="ARBA" id="ARBA00023288"/>
    </source>
</evidence>
<evidence type="ECO:0000256" key="18">
    <source>
        <dbReference type="ARBA" id="ARBA00060485"/>
    </source>
</evidence>